<comment type="caution">
    <text evidence="2">The sequence shown here is derived from an EMBL/GenBank/DDBJ whole genome shotgun (WGS) entry which is preliminary data.</text>
</comment>
<evidence type="ECO:0000313" key="3">
    <source>
        <dbReference type="Proteomes" id="UP000299102"/>
    </source>
</evidence>
<dbReference type="Proteomes" id="UP000299102">
    <property type="component" value="Unassembled WGS sequence"/>
</dbReference>
<name>A0A4C1YGC2_EUMVA</name>
<organism evidence="2 3">
    <name type="scientific">Eumeta variegata</name>
    <name type="common">Bagworm moth</name>
    <name type="synonym">Eumeta japonica</name>
    <dbReference type="NCBI Taxonomy" id="151549"/>
    <lineage>
        <taxon>Eukaryota</taxon>
        <taxon>Metazoa</taxon>
        <taxon>Ecdysozoa</taxon>
        <taxon>Arthropoda</taxon>
        <taxon>Hexapoda</taxon>
        <taxon>Insecta</taxon>
        <taxon>Pterygota</taxon>
        <taxon>Neoptera</taxon>
        <taxon>Endopterygota</taxon>
        <taxon>Lepidoptera</taxon>
        <taxon>Glossata</taxon>
        <taxon>Ditrysia</taxon>
        <taxon>Tineoidea</taxon>
        <taxon>Psychidae</taxon>
        <taxon>Oiketicinae</taxon>
        <taxon>Eumeta</taxon>
    </lineage>
</organism>
<accession>A0A4C1YGC2</accession>
<keyword evidence="3" id="KW-1185">Reference proteome</keyword>
<evidence type="ECO:0000256" key="1">
    <source>
        <dbReference type="SAM" id="MobiDB-lite"/>
    </source>
</evidence>
<feature type="region of interest" description="Disordered" evidence="1">
    <location>
        <begin position="65"/>
        <end position="84"/>
    </location>
</feature>
<dbReference type="AlphaFoldDB" id="A0A4C1YGC2"/>
<sequence>MSWGSGHARQTAHTAARARKPPRRVIRQPSDWFQLNIIGEKKNCQDSFGHVAILVVNRTLRVRKANSHFGKKQESRHKTNNIIQ</sequence>
<evidence type="ECO:0000313" key="2">
    <source>
        <dbReference type="EMBL" id="GBP75421.1"/>
    </source>
</evidence>
<feature type="compositionally biased region" description="Basic residues" evidence="1">
    <location>
        <begin position="16"/>
        <end position="25"/>
    </location>
</feature>
<protein>
    <submittedName>
        <fullName evidence="2">Uncharacterized protein</fullName>
    </submittedName>
</protein>
<dbReference type="EMBL" id="BGZK01001248">
    <property type="protein sequence ID" value="GBP75421.1"/>
    <property type="molecule type" value="Genomic_DNA"/>
</dbReference>
<gene>
    <name evidence="2" type="ORF">EVAR_54514_1</name>
</gene>
<reference evidence="2 3" key="1">
    <citation type="journal article" date="2019" name="Commun. Biol.">
        <title>The bagworm genome reveals a unique fibroin gene that provides high tensile strength.</title>
        <authorList>
            <person name="Kono N."/>
            <person name="Nakamura H."/>
            <person name="Ohtoshi R."/>
            <person name="Tomita M."/>
            <person name="Numata K."/>
            <person name="Arakawa K."/>
        </authorList>
    </citation>
    <scope>NUCLEOTIDE SEQUENCE [LARGE SCALE GENOMIC DNA]</scope>
</reference>
<feature type="region of interest" description="Disordered" evidence="1">
    <location>
        <begin position="1"/>
        <end position="25"/>
    </location>
</feature>
<proteinExistence type="predicted"/>